<dbReference type="GO" id="GO:0008239">
    <property type="term" value="F:dipeptidyl-peptidase activity"/>
    <property type="evidence" value="ECO:0007669"/>
    <property type="project" value="TreeGrafter"/>
</dbReference>
<feature type="domain" description="Protein kinase" evidence="5">
    <location>
        <begin position="951"/>
        <end position="1234"/>
    </location>
</feature>
<dbReference type="Gene3D" id="1.10.510.10">
    <property type="entry name" value="Transferase(Phosphotransferase) domain 1"/>
    <property type="match status" value="1"/>
</dbReference>
<dbReference type="GO" id="GO:0004672">
    <property type="term" value="F:protein kinase activity"/>
    <property type="evidence" value="ECO:0007669"/>
    <property type="project" value="InterPro"/>
</dbReference>
<dbReference type="OrthoDB" id="4694525at2759"/>
<feature type="compositionally biased region" description="Basic and acidic residues" evidence="3">
    <location>
        <begin position="840"/>
        <end position="849"/>
    </location>
</feature>
<feature type="domain" description="PH" evidence="4">
    <location>
        <begin position="710"/>
        <end position="809"/>
    </location>
</feature>
<keyword evidence="7" id="KW-1185">Reference proteome</keyword>
<dbReference type="InterPro" id="IPR039461">
    <property type="entry name" value="Peptidase_M49"/>
</dbReference>
<dbReference type="GO" id="GO:0046872">
    <property type="term" value="F:metal ion binding"/>
    <property type="evidence" value="ECO:0007669"/>
    <property type="project" value="UniProtKB-KW"/>
</dbReference>
<dbReference type="SMART" id="SM00220">
    <property type="entry name" value="S_TKc"/>
    <property type="match status" value="1"/>
</dbReference>
<keyword evidence="1" id="KW-0479">Metal-binding</keyword>
<proteinExistence type="predicted"/>
<sequence length="1248" mass="140862">MPISAHVERFYADWRTPFCGLDVAKAFEQLSSKERKYAHFISQASWAGARIIQGQWTPQSASLYDLLILTFSDNEKLANLDNLKTKSGLNDEDWNNVLQYSSQVLSNLVNYRSFGFTKIIPRISEDKFGDVVKNSSSANEAVPLWETLKEYIYATEPESSLTIGKRADGHVSNYYIGEPITDEEVLAIQTAAEKEGIDVLNTRVEKVNPNKFILHVASVDSQSKATHEVKANTLEFSLEVRYGDFTTALQKSVNNLKEAKKYAANEHQEEMLDGYIESFKTGSIEAHKAASRSWVKDVGPVVESYIGFIETYVDPYGARAEWEGFTAIVNKQLSAKYEKLVERAPELIKTLPWGPDFEVDVFRKPDFTALEVIPNYYEIRESLGFKNVSLANILAAKSPNEELTFIHPDDAELYNAWDTRAFEVQVANHELLGHGSGKLFQESADGKRNFDPAKVINPLTGKPITSWYKPGQTPDSVLGEVSSSMEECRAETAALYLASNEEILRLFSYTNKEDQENIIYITFLLMARMGLRALEFYDPKTKKHGQAHMQARMGITQHLVRSGIARVEEIRNEAGELENAYIRIDRAKVFAEGRATSGKLLVDLQVRKSTADGPGARAFYTELTTPLPGWDGELRDLVLKKKQPRKAFVQAIAPHSAPVLNSPLRFSTKSTELSLSRLSLSLPINLILSARCCFTRVLDMRLSDPECRREIFRSSRALVKGLDTGISLFRFTRLWICLTEDELLFFKDSTSALSKPSASIPYHDIKSCFPDTLKANCLRITCNSRTVHICFKSEQELKLWTGEIEACLKPVVIIGENTPNEGCAQFNESFPAPHSPQSPQHEKCPRRDSALSGTTLYTTSIRTRRFSSWSASTAYDLDEEDWPELSEFKIEEEEKLDIIEEMDEDQPERPSSPIDPELVFELGRVHLSVSAYPIPRELDLGIADLTGQIGKLGDHAIALGGFSDVWRGIWDDNGRSETVAIKVIRSFCCNDKTEAKVRKRLNQELNIWKKLRHVHIIPLYGVVHEMGRYPSMISPWMQNGNASKFFDGQDVKRTLARRLKLLYEVASGLEYLHCFSPPIIHGDIKASNILVSDSGHALLTDFGISTLIEETTGTDLTASTSAGSVRWMAFELFGGYCEAKGDEIHSPVQLSTYSDIWSFGSTILEVISGKLPYYYRTKDVQVLHEILRGLKPLRAAYPGISQEMWTFLQSCWRDNPRSRPSVTQVKEMMGHFFREQQRMGIIFEDNDL</sequence>
<dbReference type="PANTHER" id="PTHR23422">
    <property type="entry name" value="DIPEPTIDYL PEPTIDASE III-RELATED"/>
    <property type="match status" value="1"/>
</dbReference>
<dbReference type="SMART" id="SM00233">
    <property type="entry name" value="PH"/>
    <property type="match status" value="1"/>
</dbReference>
<evidence type="ECO:0000256" key="1">
    <source>
        <dbReference type="ARBA" id="ARBA00022723"/>
    </source>
</evidence>
<dbReference type="InterPro" id="IPR000719">
    <property type="entry name" value="Prot_kinase_dom"/>
</dbReference>
<dbReference type="Proteomes" id="UP000757232">
    <property type="component" value="Unassembled WGS sequence"/>
</dbReference>
<evidence type="ECO:0000313" key="6">
    <source>
        <dbReference type="EMBL" id="OCB84329.1"/>
    </source>
</evidence>
<dbReference type="InterPro" id="IPR001849">
    <property type="entry name" value="PH_domain"/>
</dbReference>
<organism evidence="6 7">
    <name type="scientific">Sanghuangporus baumii</name>
    <name type="common">Phellinus baumii</name>
    <dbReference type="NCBI Taxonomy" id="108892"/>
    <lineage>
        <taxon>Eukaryota</taxon>
        <taxon>Fungi</taxon>
        <taxon>Dikarya</taxon>
        <taxon>Basidiomycota</taxon>
        <taxon>Agaricomycotina</taxon>
        <taxon>Agaricomycetes</taxon>
        <taxon>Hymenochaetales</taxon>
        <taxon>Hymenochaetaceae</taxon>
        <taxon>Sanghuangporus</taxon>
    </lineage>
</organism>
<evidence type="ECO:0000313" key="7">
    <source>
        <dbReference type="Proteomes" id="UP000757232"/>
    </source>
</evidence>
<keyword evidence="2" id="KW-0378">Hydrolase</keyword>
<dbReference type="Pfam" id="PF07714">
    <property type="entry name" value="PK_Tyr_Ser-Thr"/>
    <property type="match status" value="1"/>
</dbReference>
<evidence type="ECO:0000256" key="2">
    <source>
        <dbReference type="ARBA" id="ARBA00022801"/>
    </source>
</evidence>
<dbReference type="PROSITE" id="PS50003">
    <property type="entry name" value="PH_DOMAIN"/>
    <property type="match status" value="1"/>
</dbReference>
<dbReference type="SUPFAM" id="SSF56112">
    <property type="entry name" value="Protein kinase-like (PK-like)"/>
    <property type="match status" value="1"/>
</dbReference>
<dbReference type="SUPFAM" id="SSF50729">
    <property type="entry name" value="PH domain-like"/>
    <property type="match status" value="1"/>
</dbReference>
<dbReference type="PROSITE" id="PS00108">
    <property type="entry name" value="PROTEIN_KINASE_ST"/>
    <property type="match status" value="1"/>
</dbReference>
<evidence type="ECO:0000256" key="3">
    <source>
        <dbReference type="SAM" id="MobiDB-lite"/>
    </source>
</evidence>
<dbReference type="Pfam" id="PF03571">
    <property type="entry name" value="Peptidase_M49"/>
    <property type="match status" value="1"/>
</dbReference>
<reference evidence="6" key="1">
    <citation type="submission" date="2016-06" db="EMBL/GenBank/DDBJ databases">
        <title>Draft Genome sequence of the fungus Inonotus baumii.</title>
        <authorList>
            <person name="Zhu H."/>
            <person name="Lin W."/>
        </authorList>
    </citation>
    <scope>NUCLEOTIDE SEQUENCE</scope>
    <source>
        <strain evidence="6">821</strain>
    </source>
</reference>
<dbReference type="InterPro" id="IPR011009">
    <property type="entry name" value="Kinase-like_dom_sf"/>
</dbReference>
<name>A0A9Q5HR36_SANBA</name>
<dbReference type="PROSITE" id="PS50011">
    <property type="entry name" value="PROTEIN_KINASE_DOM"/>
    <property type="match status" value="1"/>
</dbReference>
<evidence type="ECO:0000259" key="5">
    <source>
        <dbReference type="PROSITE" id="PS50011"/>
    </source>
</evidence>
<dbReference type="GO" id="GO:0005737">
    <property type="term" value="C:cytoplasm"/>
    <property type="evidence" value="ECO:0007669"/>
    <property type="project" value="UniProtKB-ARBA"/>
</dbReference>
<gene>
    <name evidence="6" type="ORF">A7U60_g9009</name>
</gene>
<accession>A0A9Q5HR36</accession>
<comment type="caution">
    <text evidence="6">The sequence shown here is derived from an EMBL/GenBank/DDBJ whole genome shotgun (WGS) entry which is preliminary data.</text>
</comment>
<dbReference type="InterPro" id="IPR001245">
    <property type="entry name" value="Ser-Thr/Tyr_kinase_cat_dom"/>
</dbReference>
<dbReference type="InterPro" id="IPR008271">
    <property type="entry name" value="Ser/Thr_kinase_AS"/>
</dbReference>
<dbReference type="SMR" id="A0A9Q5HR36"/>
<evidence type="ECO:0000259" key="4">
    <source>
        <dbReference type="PROSITE" id="PS50003"/>
    </source>
</evidence>
<dbReference type="GO" id="GO:0005524">
    <property type="term" value="F:ATP binding"/>
    <property type="evidence" value="ECO:0007669"/>
    <property type="project" value="InterPro"/>
</dbReference>
<dbReference type="InterPro" id="IPR011993">
    <property type="entry name" value="PH-like_dom_sf"/>
</dbReference>
<dbReference type="Gene3D" id="3.30.540.30">
    <property type="match status" value="3"/>
</dbReference>
<protein>
    <submittedName>
        <fullName evidence="6">Aflatoxin-detoxifizyme</fullName>
    </submittedName>
</protein>
<dbReference type="AlphaFoldDB" id="A0A9Q5HR36"/>
<feature type="region of interest" description="Disordered" evidence="3">
    <location>
        <begin position="824"/>
        <end position="849"/>
    </location>
</feature>
<dbReference type="Pfam" id="PF00169">
    <property type="entry name" value="PH"/>
    <property type="match status" value="1"/>
</dbReference>
<dbReference type="Gene3D" id="2.30.29.30">
    <property type="entry name" value="Pleckstrin-homology domain (PH domain)/Phosphotyrosine-binding domain (PTB)"/>
    <property type="match status" value="1"/>
</dbReference>
<dbReference type="PANTHER" id="PTHR23422:SF11">
    <property type="entry name" value="DIPEPTIDYL PEPTIDASE 3"/>
    <property type="match status" value="1"/>
</dbReference>
<dbReference type="FunFam" id="3.30.540.30:FF:000002">
    <property type="entry name" value="Dipeptidyl peptidase 3"/>
    <property type="match status" value="1"/>
</dbReference>
<dbReference type="EMBL" id="LNZH02000216">
    <property type="protein sequence ID" value="OCB84329.1"/>
    <property type="molecule type" value="Genomic_DNA"/>
</dbReference>